<proteinExistence type="predicted"/>
<evidence type="ECO:0000313" key="2">
    <source>
        <dbReference type="Proteomes" id="UP000292209"/>
    </source>
</evidence>
<dbReference type="Proteomes" id="UP000292209">
    <property type="component" value="Unassembled WGS sequence"/>
</dbReference>
<accession>A0A4Q7PDG3</accession>
<dbReference type="EMBL" id="SGXG01000001">
    <property type="protein sequence ID" value="RZS98406.1"/>
    <property type="molecule type" value="Genomic_DNA"/>
</dbReference>
<sequence>MWNKSAFLFFSVCIVTLLGCSSKEPIQEVLWDASQIRDIELPPKKIQEISLDAIPFEKLSDYGLFQGILRNLEPNEGVLPYEPASSLFTDYAFKSRFIWMPKGSSAFINNDTEGTIEFPDNTILIKNFYYPIDFSEPENVKRIVETRLMVKQNGAWEAYPYIWKDDQSDAIYKVAGAEKTVHWKDKNGDQQVINYLVPNKNQCKSCHNSHETMTPIGVKTKHLNHAIEFGDGKKNQLVKWQEYGYLKELKELSLYPVMANYQDEKIDLELRAKAYLDINCGHCHRQEGPASTSGLFLNYEETDPLRLGIYKTPVAAGFGAGSFKFDIVPGKANESILTYRMETNKVGAAMPEIGRVTTHQEGLALIKDWINAMKP</sequence>
<dbReference type="OrthoDB" id="338827at2"/>
<keyword evidence="2" id="KW-1185">Reference proteome</keyword>
<organism evidence="1 2">
    <name type="scientific">Cecembia calidifontis</name>
    <dbReference type="NCBI Taxonomy" id="1187080"/>
    <lineage>
        <taxon>Bacteria</taxon>
        <taxon>Pseudomonadati</taxon>
        <taxon>Bacteroidota</taxon>
        <taxon>Cytophagia</taxon>
        <taxon>Cytophagales</taxon>
        <taxon>Cyclobacteriaceae</taxon>
        <taxon>Cecembia</taxon>
    </lineage>
</organism>
<protein>
    <submittedName>
        <fullName evidence="1">Putative repeat protein (TIGR03806 family)</fullName>
    </submittedName>
</protein>
<dbReference type="SUPFAM" id="SSF48695">
    <property type="entry name" value="Multiheme cytochromes"/>
    <property type="match status" value="1"/>
</dbReference>
<name>A0A4Q7PDG3_9BACT</name>
<dbReference type="AlphaFoldDB" id="A0A4Q7PDG3"/>
<dbReference type="PROSITE" id="PS51257">
    <property type="entry name" value="PROKAR_LIPOPROTEIN"/>
    <property type="match status" value="1"/>
</dbReference>
<dbReference type="InterPro" id="IPR036280">
    <property type="entry name" value="Multihaem_cyt_sf"/>
</dbReference>
<comment type="caution">
    <text evidence="1">The sequence shown here is derived from an EMBL/GenBank/DDBJ whole genome shotgun (WGS) entry which is preliminary data.</text>
</comment>
<gene>
    <name evidence="1" type="ORF">BC751_4057</name>
</gene>
<reference evidence="1 2" key="1">
    <citation type="submission" date="2019-02" db="EMBL/GenBank/DDBJ databases">
        <title>Genomic Encyclopedia of Archaeal and Bacterial Type Strains, Phase II (KMG-II): from individual species to whole genera.</title>
        <authorList>
            <person name="Goeker M."/>
        </authorList>
    </citation>
    <scope>NUCLEOTIDE SEQUENCE [LARGE SCALE GENOMIC DNA]</scope>
    <source>
        <strain evidence="1 2">DSM 21411</strain>
    </source>
</reference>
<evidence type="ECO:0000313" key="1">
    <source>
        <dbReference type="EMBL" id="RZS98406.1"/>
    </source>
</evidence>
<dbReference type="RefSeq" id="WP_130277112.1">
    <property type="nucleotide sequence ID" value="NZ_SGXG01000001.1"/>
</dbReference>
<dbReference type="InterPro" id="IPR022269">
    <property type="entry name" value="SO_2930-like_C"/>
</dbReference>
<dbReference type="NCBIfam" id="TIGR03806">
    <property type="entry name" value="chp_HNE_0200"/>
    <property type="match status" value="1"/>
</dbReference>